<dbReference type="EMBL" id="JADGJW010000086">
    <property type="protein sequence ID" value="KAJ3224640.1"/>
    <property type="molecule type" value="Genomic_DNA"/>
</dbReference>
<protein>
    <submittedName>
        <fullName evidence="3">Uncharacterized protein</fullName>
    </submittedName>
</protein>
<gene>
    <name evidence="3" type="ORF">HK099_008117</name>
</gene>
<feature type="region of interest" description="Disordered" evidence="2">
    <location>
        <begin position="709"/>
        <end position="743"/>
    </location>
</feature>
<reference evidence="3" key="1">
    <citation type="submission" date="2020-05" db="EMBL/GenBank/DDBJ databases">
        <title>Phylogenomic resolution of chytrid fungi.</title>
        <authorList>
            <person name="Stajich J.E."/>
            <person name="Amses K."/>
            <person name="Simmons R."/>
            <person name="Seto K."/>
            <person name="Myers J."/>
            <person name="Bonds A."/>
            <person name="Quandt C.A."/>
            <person name="Barry K."/>
            <person name="Liu P."/>
            <person name="Grigoriev I."/>
            <person name="Longcore J.E."/>
            <person name="James T.Y."/>
        </authorList>
    </citation>
    <scope>NUCLEOTIDE SEQUENCE</scope>
    <source>
        <strain evidence="3">JEL0476</strain>
    </source>
</reference>
<dbReference type="Gene3D" id="1.25.40.20">
    <property type="entry name" value="Ankyrin repeat-containing domain"/>
    <property type="match status" value="1"/>
</dbReference>
<evidence type="ECO:0000256" key="2">
    <source>
        <dbReference type="SAM" id="MobiDB-lite"/>
    </source>
</evidence>
<feature type="region of interest" description="Disordered" evidence="2">
    <location>
        <begin position="458"/>
        <end position="484"/>
    </location>
</feature>
<dbReference type="Proteomes" id="UP001211065">
    <property type="component" value="Unassembled WGS sequence"/>
</dbReference>
<feature type="repeat" description="ANK" evidence="1">
    <location>
        <begin position="43"/>
        <end position="75"/>
    </location>
</feature>
<comment type="caution">
    <text evidence="3">The sequence shown here is derived from an EMBL/GenBank/DDBJ whole genome shotgun (WGS) entry which is preliminary data.</text>
</comment>
<dbReference type="PROSITE" id="PS50088">
    <property type="entry name" value="ANK_REPEAT"/>
    <property type="match status" value="1"/>
</dbReference>
<dbReference type="Pfam" id="PF12796">
    <property type="entry name" value="Ank_2"/>
    <property type="match status" value="1"/>
</dbReference>
<evidence type="ECO:0000256" key="1">
    <source>
        <dbReference type="PROSITE-ProRule" id="PRU00023"/>
    </source>
</evidence>
<dbReference type="PANTHER" id="PTHR33667">
    <property type="entry name" value="SI:DKEY-57N24.6"/>
    <property type="match status" value="1"/>
</dbReference>
<sequence length="1524" mass="175301">MHLDEEKDEAENLREACALGNYRAAKYYLEKHPALVNTQNKMNKWTALHWASSRGHLNICALLVDNGALKTLKNIKDQTPLDIAKSDEVKTFLSGIQVISSVNNKEENLEPFIPNYLKNPDLAKTWTIPVIDNPLLQLKNLDVTKDTITFNDSAKDKVLTKKEINSDTSESAMKILFAYHRVNAKFFTLGEFHFSSEEVRCMSLKDITRKLLSESDSSFSEDCNFFKVDRQYLIENYSLQGNTTISSTLNYTYLNKKQFHLKAFDFFRNNDYDNNNPINIKRTRKQKEKEFKQFFISYKIGNNFNGATEILQFDSTNLCVVNDFVVDAEFILGLYEKAIEVVIWEFKLEEDEPLVTKSQFKSFLMRNKELTNGLNENAEINIKKSELLSGYKKTVAKVERVAEMLSGFKETPKVKNDAVETECCVANNIEFEKFKGNKKKSKEKGMENFDKWLAFKGRSTKDDQDNQESNFPEKGEVKRTSTKPQVPVHNTEDVFQLSLELDGPNSHFSTCHQTKLENILKLKGKEKEKKIEPLSIPETRMPIKSTNLNSHGNALRVLAQITAQTLAANLLKNYGNATETLGQIKGKKTGPSPHHFDLPEKHVMGSKYNLYRSKSALSLVHSTPMTYVRQEPSPHHCEHPFTMLQRGSKANSVAGKSYISKNSKKSVVVKKIQKKEPNTRKKVFGKYLVKETEEKELNEEDKDIYIATKKKHMKGSGPSKSSTNNSKTLNKNKNKKKYSVKEISGVDDEENSTYVNDKKIVENLEKQWKEDKLNLLDSLENFKNAELIKPKTAKSEILPRSTEPVDDILKKKKKALRKNEYDNVLKRIDFNDINKKHHPLIKKKRLLNAVEVGRVIIDVTDFFLGEIDVQSDSGGVEGIESLKVNVGLDTPLFSDDQIELLNPMCIYVNSIDGMPNTPISYEELDKKCAPPYSSFKFFDEFFEYISKPEVPSRKPVINFYSKHVVLPGLMEEETLYNLFLNRKLEFKIHDRDIKIDDELINNSIGDVNIDKKNSFGVASFSLAEMILGATDLNLSIPILPPRNNDGPYHLPPGNWLEAHSSLNIRVKIKKPLFQNLKLSAKKPLENPEEFNDLIQNNIIPVTKSLENLKNAKNNSLVLQQHPLSRMFLFLSVKDNEMFNLIQNFVSENNCKALFQNESEFNLLSYYRLSPEQRMSNSLDILTGYDINDEDYRIMLIEGIREKGVEVLSKFITGLIASRPDNPLIDKPMLFFDPLNLEKKRNWIGLLPNLIHIKLKSNLHSLMSKSSTYLKKNLSKDCFDCLNILHQLVLAATKKNHLLTNYEGKLLANGQHCPTNSMINALLFQFGELVDSSHFQEIVSSEKSPNDIGNFSEINISGTENTRQVKKVEDLSKFNPERKETKKILAVLNKNKLKIFKKVDDKNLKFVQKIKYTHGLVQPNFIEIYNSKFNKFEKKENFYKRSKSYNKIHNYSIQELSSTCEQMHQLRHKISKDPRHFYAYGDRFFSQTVAPVDVIEEEKRQEMMSRSKWQTVHGFKRNTNLNSDK</sequence>
<organism evidence="3 4">
    <name type="scientific">Clydaea vesicula</name>
    <dbReference type="NCBI Taxonomy" id="447962"/>
    <lineage>
        <taxon>Eukaryota</taxon>
        <taxon>Fungi</taxon>
        <taxon>Fungi incertae sedis</taxon>
        <taxon>Chytridiomycota</taxon>
        <taxon>Chytridiomycota incertae sedis</taxon>
        <taxon>Chytridiomycetes</taxon>
        <taxon>Lobulomycetales</taxon>
        <taxon>Lobulomycetaceae</taxon>
        <taxon>Clydaea</taxon>
    </lineage>
</organism>
<keyword evidence="1" id="KW-0040">ANK repeat</keyword>
<dbReference type="PROSITE" id="PS50297">
    <property type="entry name" value="ANK_REP_REGION"/>
    <property type="match status" value="1"/>
</dbReference>
<proteinExistence type="predicted"/>
<evidence type="ECO:0000313" key="4">
    <source>
        <dbReference type="Proteomes" id="UP001211065"/>
    </source>
</evidence>
<dbReference type="SMART" id="SM00248">
    <property type="entry name" value="ANK"/>
    <property type="match status" value="1"/>
</dbReference>
<dbReference type="SUPFAM" id="SSF48403">
    <property type="entry name" value="Ankyrin repeat"/>
    <property type="match status" value="1"/>
</dbReference>
<evidence type="ECO:0000313" key="3">
    <source>
        <dbReference type="EMBL" id="KAJ3224640.1"/>
    </source>
</evidence>
<accession>A0AAD5U514</accession>
<keyword evidence="4" id="KW-1185">Reference proteome</keyword>
<dbReference type="InterPro" id="IPR036770">
    <property type="entry name" value="Ankyrin_rpt-contain_sf"/>
</dbReference>
<dbReference type="PANTHER" id="PTHR33667:SF7">
    <property type="entry name" value="RIKEN CDNA 1810020O05 GENE"/>
    <property type="match status" value="1"/>
</dbReference>
<feature type="compositionally biased region" description="Low complexity" evidence="2">
    <location>
        <begin position="715"/>
        <end position="729"/>
    </location>
</feature>
<dbReference type="InterPro" id="IPR002110">
    <property type="entry name" value="Ankyrin_rpt"/>
</dbReference>
<name>A0AAD5U514_9FUNG</name>